<protein>
    <submittedName>
        <fullName evidence="2">Uncharacterized protein</fullName>
    </submittedName>
</protein>
<evidence type="ECO:0000256" key="1">
    <source>
        <dbReference type="SAM" id="MobiDB-lite"/>
    </source>
</evidence>
<evidence type="ECO:0000313" key="2">
    <source>
        <dbReference type="EMBL" id="CEK85130.1"/>
    </source>
</evidence>
<sequence length="58" mass="6748">QVSRMGTSALIHSARRSSPNNNSEQLQRLHQICMTCQRYDDSQRLHDMYDVSVIPRLC</sequence>
<gene>
    <name evidence="2" type="primary">ORF146558</name>
</gene>
<feature type="region of interest" description="Disordered" evidence="1">
    <location>
        <begin position="1"/>
        <end position="24"/>
    </location>
</feature>
<dbReference type="AlphaFoldDB" id="A0A0B7AZ30"/>
<name>A0A0B7AZ30_9EUPU</name>
<proteinExistence type="predicted"/>
<accession>A0A0B7AZ30</accession>
<feature type="non-terminal residue" evidence="2">
    <location>
        <position position="1"/>
    </location>
</feature>
<reference evidence="2" key="1">
    <citation type="submission" date="2014-12" db="EMBL/GenBank/DDBJ databases">
        <title>Insight into the proteome of Arion vulgaris.</title>
        <authorList>
            <person name="Aradska J."/>
            <person name="Bulat T."/>
            <person name="Smidak R."/>
            <person name="Sarate P."/>
            <person name="Gangsoo J."/>
            <person name="Sialana F."/>
            <person name="Bilban M."/>
            <person name="Lubec G."/>
        </authorList>
    </citation>
    <scope>NUCLEOTIDE SEQUENCE</scope>
    <source>
        <tissue evidence="2">Skin</tissue>
    </source>
</reference>
<dbReference type="EMBL" id="HACG01038265">
    <property type="protein sequence ID" value="CEK85130.1"/>
    <property type="molecule type" value="Transcribed_RNA"/>
</dbReference>
<organism evidence="2">
    <name type="scientific">Arion vulgaris</name>
    <dbReference type="NCBI Taxonomy" id="1028688"/>
    <lineage>
        <taxon>Eukaryota</taxon>
        <taxon>Metazoa</taxon>
        <taxon>Spiralia</taxon>
        <taxon>Lophotrochozoa</taxon>
        <taxon>Mollusca</taxon>
        <taxon>Gastropoda</taxon>
        <taxon>Heterobranchia</taxon>
        <taxon>Euthyneura</taxon>
        <taxon>Panpulmonata</taxon>
        <taxon>Eupulmonata</taxon>
        <taxon>Stylommatophora</taxon>
        <taxon>Helicina</taxon>
        <taxon>Arionoidea</taxon>
        <taxon>Arionidae</taxon>
        <taxon>Arion</taxon>
    </lineage>
</organism>